<gene>
    <name evidence="2" type="ORF">HD842_001665</name>
</gene>
<reference evidence="2 3" key="1">
    <citation type="submission" date="2020-08" db="EMBL/GenBank/DDBJ databases">
        <title>The Agave Microbiome: Exploring the role of microbial communities in plant adaptations to desert environments.</title>
        <authorList>
            <person name="Partida-Martinez L.P."/>
        </authorList>
    </citation>
    <scope>NUCLEOTIDE SEQUENCE [LARGE SCALE GENOMIC DNA]</scope>
    <source>
        <strain evidence="2 3">AT3.2</strain>
    </source>
</reference>
<dbReference type="AlphaFoldDB" id="A0A7W9WZ70"/>
<dbReference type="Proteomes" id="UP000540787">
    <property type="component" value="Unassembled WGS sequence"/>
</dbReference>
<evidence type="ECO:0000313" key="3">
    <source>
        <dbReference type="Proteomes" id="UP000540787"/>
    </source>
</evidence>
<feature type="transmembrane region" description="Helical" evidence="1">
    <location>
        <begin position="12"/>
        <end position="36"/>
    </location>
</feature>
<organism evidence="2 3">
    <name type="scientific">Massilia aurea</name>
    <dbReference type="NCBI Taxonomy" id="373040"/>
    <lineage>
        <taxon>Bacteria</taxon>
        <taxon>Pseudomonadati</taxon>
        <taxon>Pseudomonadota</taxon>
        <taxon>Betaproteobacteria</taxon>
        <taxon>Burkholderiales</taxon>
        <taxon>Oxalobacteraceae</taxon>
        <taxon>Telluria group</taxon>
        <taxon>Massilia</taxon>
    </lineage>
</organism>
<dbReference type="RefSeq" id="WP_183553056.1">
    <property type="nucleotide sequence ID" value="NZ_JACHBX010000001.1"/>
</dbReference>
<keyword evidence="1" id="KW-0472">Membrane</keyword>
<comment type="caution">
    <text evidence="2">The sequence shown here is derived from an EMBL/GenBank/DDBJ whole genome shotgun (WGS) entry which is preliminary data.</text>
</comment>
<evidence type="ECO:0000313" key="2">
    <source>
        <dbReference type="EMBL" id="MBB6133554.1"/>
    </source>
</evidence>
<keyword evidence="1" id="KW-0812">Transmembrane</keyword>
<protein>
    <submittedName>
        <fullName evidence="2">Type IV pilus assembly protein PilV</fullName>
    </submittedName>
</protein>
<keyword evidence="3" id="KW-1185">Reference proteome</keyword>
<evidence type="ECO:0000256" key="1">
    <source>
        <dbReference type="SAM" id="Phobius"/>
    </source>
</evidence>
<sequence length="145" mass="15052">MIHTSMIRRAEHGVALLESLLAVMILGIALVGTLGLQARSIAALSDAGMRAEATVAANELLGIMYSDMPHAADYALAAGGTPGARLAAWHAAVQERIPGAGVVVGVATNAAVGRTEVNIAIGWQRTSDSQRNTHRIKSYLTASKP</sequence>
<keyword evidence="1" id="KW-1133">Transmembrane helix</keyword>
<proteinExistence type="predicted"/>
<dbReference type="EMBL" id="JACHBX010000001">
    <property type="protein sequence ID" value="MBB6133554.1"/>
    <property type="molecule type" value="Genomic_DNA"/>
</dbReference>
<accession>A0A7W9WZ70</accession>
<name>A0A7W9WZ70_9BURK</name>